<evidence type="ECO:0000259" key="2">
    <source>
        <dbReference type="Pfam" id="PF13200"/>
    </source>
</evidence>
<keyword evidence="4" id="KW-1185">Reference proteome</keyword>
<dbReference type="Pfam" id="PF13200">
    <property type="entry name" value="DUF4015"/>
    <property type="match status" value="1"/>
</dbReference>
<comment type="caution">
    <text evidence="3">The sequence shown here is derived from an EMBL/GenBank/DDBJ whole genome shotgun (WGS) entry which is preliminary data.</text>
</comment>
<protein>
    <recommendedName>
        <fullName evidence="2">DUF4015 domain-containing protein</fullName>
    </recommendedName>
</protein>
<name>A0A2A6ZC46_9FIRM</name>
<gene>
    <name evidence="3" type="ORF">CGS46_05470</name>
</gene>
<evidence type="ECO:0000256" key="1">
    <source>
        <dbReference type="SAM" id="MobiDB-lite"/>
    </source>
</evidence>
<sequence length="366" mass="38408">MAKYKRQKVKRYRRSFYSRGTRIKKGIGIVVLVLAVLGAAWLAAPHVLDWATHTWYTVVKNRDLEAESASRAAASSEAAASSAVQEAASSQPEPEQPKELDGKAITGGSWAAVDVSTLADDAAIRAAAQQLKAQGADYGLVTLKDADGSIHYASQVAAASGSIAGITVDPARIAAIFREEGIIPAAQLAAFTDPVSGYTDRSMAVHYSGTQIWLDNVSAKAGGKSWLDPSAASAVQYVGDLIDELHGMGFEQVVLTGVQFPNIITRKQEFAAAGGKSQEGRAALLAADISTWQARFDGSVVLWLSYPAQQCTDASDALGAPAVSLGMHNLIVTADTLDAAARGQLQQSAAEAGVQNVVICSTESFQ</sequence>
<proteinExistence type="predicted"/>
<feature type="domain" description="DUF4015" evidence="2">
    <location>
        <begin position="136"/>
        <end position="281"/>
    </location>
</feature>
<dbReference type="EMBL" id="NMTQ01000021">
    <property type="protein sequence ID" value="PDX58942.1"/>
    <property type="molecule type" value="Genomic_DNA"/>
</dbReference>
<evidence type="ECO:0000313" key="3">
    <source>
        <dbReference type="EMBL" id="PDX58942.1"/>
    </source>
</evidence>
<feature type="region of interest" description="Disordered" evidence="1">
    <location>
        <begin position="81"/>
        <end position="103"/>
    </location>
</feature>
<dbReference type="InterPro" id="IPR025275">
    <property type="entry name" value="DUF4015"/>
</dbReference>
<dbReference type="Proteomes" id="UP000220752">
    <property type="component" value="Unassembled WGS sequence"/>
</dbReference>
<evidence type="ECO:0000313" key="4">
    <source>
        <dbReference type="Proteomes" id="UP000220752"/>
    </source>
</evidence>
<dbReference type="AlphaFoldDB" id="A0A2A6ZC46"/>
<accession>A0A2A6ZC46</accession>
<organism evidence="3 4">
    <name type="scientific">Faecalibacterium langellae</name>
    <dbReference type="NCBI Taxonomy" id="3435293"/>
    <lineage>
        <taxon>Bacteria</taxon>
        <taxon>Bacillati</taxon>
        <taxon>Bacillota</taxon>
        <taxon>Clostridia</taxon>
        <taxon>Eubacteriales</taxon>
        <taxon>Oscillospiraceae</taxon>
        <taxon>Faecalibacterium</taxon>
    </lineage>
</organism>
<feature type="compositionally biased region" description="Low complexity" evidence="1">
    <location>
        <begin position="81"/>
        <end position="90"/>
    </location>
</feature>
<reference evidence="3 4" key="1">
    <citation type="journal article" date="2017" name="Front. Microbiol.">
        <title>New Insights into the Diversity of the Genus Faecalibacterium.</title>
        <authorList>
            <person name="Benevides L."/>
            <person name="Burman S."/>
            <person name="Martin R."/>
            <person name="Robert V."/>
            <person name="Thomas M."/>
            <person name="Miquel S."/>
            <person name="Chain F."/>
            <person name="Sokol H."/>
            <person name="Bermudez-Humaran L.G."/>
            <person name="Morrison M."/>
            <person name="Langella P."/>
            <person name="Azevedo V.A."/>
            <person name="Chatel J.M."/>
            <person name="Soares S."/>
        </authorList>
    </citation>
    <scope>NUCLEOTIDE SEQUENCE [LARGE SCALE GENOMIC DNA]</scope>
    <source>
        <strain evidence="4">CNCM I-4540</strain>
    </source>
</reference>